<proteinExistence type="inferred from homology"/>
<reference evidence="11" key="2">
    <citation type="submission" date="2023-07" db="EMBL/GenBank/DDBJ databases">
        <authorList>
            <person name="Sun H."/>
        </authorList>
    </citation>
    <scope>NUCLEOTIDE SEQUENCE</scope>
    <source>
        <strain evidence="11">05753</strain>
    </source>
</reference>
<comment type="similarity">
    <text evidence="2 10">Belongs to the FliR/MopE/SpaR family.</text>
</comment>
<evidence type="ECO:0000313" key="11">
    <source>
        <dbReference type="EMBL" id="MDO1581041.1"/>
    </source>
</evidence>
<keyword evidence="12" id="KW-1185">Reference proteome</keyword>
<dbReference type="Proteomes" id="UP001169006">
    <property type="component" value="Unassembled WGS sequence"/>
</dbReference>
<feature type="transmembrane region" description="Helical" evidence="10">
    <location>
        <begin position="210"/>
        <end position="232"/>
    </location>
</feature>
<dbReference type="EMBL" id="JAUKWQ010000001">
    <property type="protein sequence ID" value="MDO1581041.1"/>
    <property type="molecule type" value="Genomic_DNA"/>
</dbReference>
<protein>
    <recommendedName>
        <fullName evidence="3 9">Flagellar biosynthetic protein FliR</fullName>
    </recommendedName>
</protein>
<comment type="caution">
    <text evidence="11">The sequence shown here is derived from an EMBL/GenBank/DDBJ whole genome shotgun (WGS) entry which is preliminary data.</text>
</comment>
<name>A0ABT8SRU6_9HYPH</name>
<dbReference type="RefSeq" id="WP_302075176.1">
    <property type="nucleotide sequence ID" value="NZ_JAUKWQ010000001.1"/>
</dbReference>
<keyword evidence="8 10" id="KW-0975">Bacterial flagellum</keyword>
<keyword evidence="5 10" id="KW-0812">Transmembrane</keyword>
<dbReference type="PRINTS" id="PR00953">
    <property type="entry name" value="TYPE3IMRPROT"/>
</dbReference>
<evidence type="ECO:0000256" key="5">
    <source>
        <dbReference type="ARBA" id="ARBA00022692"/>
    </source>
</evidence>
<keyword evidence="11" id="KW-0966">Cell projection</keyword>
<feature type="transmembrane region" description="Helical" evidence="10">
    <location>
        <begin position="127"/>
        <end position="150"/>
    </location>
</feature>
<feature type="transmembrane region" description="Helical" evidence="10">
    <location>
        <begin position="181"/>
        <end position="204"/>
    </location>
</feature>
<dbReference type="NCBIfam" id="TIGR01400">
    <property type="entry name" value="fliR"/>
    <property type="match status" value="1"/>
</dbReference>
<organism evidence="11 12">
    <name type="scientific">Rhizobium oryzicola</name>
    <dbReference type="NCBI Taxonomy" id="1232668"/>
    <lineage>
        <taxon>Bacteria</taxon>
        <taxon>Pseudomonadati</taxon>
        <taxon>Pseudomonadota</taxon>
        <taxon>Alphaproteobacteria</taxon>
        <taxon>Hyphomicrobiales</taxon>
        <taxon>Rhizobiaceae</taxon>
        <taxon>Rhizobium/Agrobacterium group</taxon>
        <taxon>Rhizobium</taxon>
    </lineage>
</organism>
<evidence type="ECO:0000256" key="6">
    <source>
        <dbReference type="ARBA" id="ARBA00022989"/>
    </source>
</evidence>
<keyword evidence="11" id="KW-0969">Cilium</keyword>
<evidence type="ECO:0000256" key="9">
    <source>
        <dbReference type="NCBIfam" id="TIGR01400"/>
    </source>
</evidence>
<dbReference type="PANTHER" id="PTHR30065:SF8">
    <property type="entry name" value="FLAGELLAR BIOSYNTHETIC PROTEIN FLIR"/>
    <property type="match status" value="1"/>
</dbReference>
<evidence type="ECO:0000256" key="10">
    <source>
        <dbReference type="RuleBase" id="RU362071"/>
    </source>
</evidence>
<accession>A0ABT8SRU6</accession>
<evidence type="ECO:0000256" key="2">
    <source>
        <dbReference type="ARBA" id="ARBA00009772"/>
    </source>
</evidence>
<keyword evidence="7 10" id="KW-0472">Membrane</keyword>
<keyword evidence="4 10" id="KW-1003">Cell membrane</keyword>
<dbReference type="PANTHER" id="PTHR30065">
    <property type="entry name" value="FLAGELLAR BIOSYNTHETIC PROTEIN FLIR"/>
    <property type="match status" value="1"/>
</dbReference>
<comment type="function">
    <text evidence="1 10">Role in flagellar biosynthesis.</text>
</comment>
<evidence type="ECO:0000256" key="4">
    <source>
        <dbReference type="ARBA" id="ARBA00022475"/>
    </source>
</evidence>
<feature type="transmembrane region" description="Helical" evidence="10">
    <location>
        <begin position="6"/>
        <end position="26"/>
    </location>
</feature>
<evidence type="ECO:0000256" key="7">
    <source>
        <dbReference type="ARBA" id="ARBA00023136"/>
    </source>
</evidence>
<feature type="transmembrane region" description="Helical" evidence="10">
    <location>
        <begin position="89"/>
        <end position="107"/>
    </location>
</feature>
<keyword evidence="6 10" id="KW-1133">Transmembrane helix</keyword>
<feature type="transmembrane region" description="Helical" evidence="10">
    <location>
        <begin position="38"/>
        <end position="55"/>
    </location>
</feature>
<dbReference type="InterPro" id="IPR002010">
    <property type="entry name" value="T3SS_IM_R"/>
</dbReference>
<evidence type="ECO:0000256" key="1">
    <source>
        <dbReference type="ARBA" id="ARBA00002578"/>
    </source>
</evidence>
<comment type="subcellular location">
    <subcellularLocation>
        <location evidence="10">Cell membrane</location>
        <topology evidence="10">Multi-pass membrane protein</topology>
    </subcellularLocation>
    <subcellularLocation>
        <location evidence="10">Bacterial flagellum basal body</location>
    </subcellularLocation>
</comment>
<dbReference type="InterPro" id="IPR006303">
    <property type="entry name" value="FliR"/>
</dbReference>
<keyword evidence="11" id="KW-0282">Flagellum</keyword>
<dbReference type="Pfam" id="PF01311">
    <property type="entry name" value="Bac_export_1"/>
    <property type="match status" value="1"/>
</dbReference>
<sequence>MIPDPQGTILALFLAFCRVGACIMVMPGFSSARLPGNVRLLMAIAVSMAMLPILWDVIYPRASSPGPTYFGLVATETMIGATYGMIARLYVLGLQFAGSILTMSIGLTSPAGHDLLEETSETAVTNLVTFCGLMLLFILDFHHIVFSALIDSYSATPVGAIMEPQKMLITMTDTLRASTFIMLRLASPFLVYGLLFNVAIGLINKLAQQVPVYFISTPFLVMGGLFMLYLAIAAMVRQFSDGFLTVFNAF</sequence>
<evidence type="ECO:0000313" key="12">
    <source>
        <dbReference type="Proteomes" id="UP001169006"/>
    </source>
</evidence>
<evidence type="ECO:0000256" key="3">
    <source>
        <dbReference type="ARBA" id="ARBA00021717"/>
    </source>
</evidence>
<reference evidence="11" key="1">
    <citation type="journal article" date="2015" name="Int. J. Syst. Evol. Microbiol.">
        <title>Rhizobium oryzicola sp. nov., potential plant-growth-promoting endophytic bacteria isolated from rice roots.</title>
        <authorList>
            <person name="Zhang X.X."/>
            <person name="Gao J.S."/>
            <person name="Cao Y.H."/>
            <person name="Sheirdil R.A."/>
            <person name="Wang X.C."/>
            <person name="Zhang L."/>
        </authorList>
    </citation>
    <scope>NUCLEOTIDE SEQUENCE</scope>
    <source>
        <strain evidence="11">05753</strain>
    </source>
</reference>
<evidence type="ECO:0000256" key="8">
    <source>
        <dbReference type="ARBA" id="ARBA00023143"/>
    </source>
</evidence>
<gene>
    <name evidence="11" type="primary">fliR</name>
    <name evidence="11" type="ORF">Q2T52_02940</name>
</gene>